<protein>
    <submittedName>
        <fullName evidence="3">Dynein light chain</fullName>
    </submittedName>
</protein>
<organism evidence="3">
    <name type="scientific">Gongylonema pulchrum</name>
    <dbReference type="NCBI Taxonomy" id="637853"/>
    <lineage>
        <taxon>Eukaryota</taxon>
        <taxon>Metazoa</taxon>
        <taxon>Ecdysozoa</taxon>
        <taxon>Nematoda</taxon>
        <taxon>Chromadorea</taxon>
        <taxon>Rhabditida</taxon>
        <taxon>Spirurina</taxon>
        <taxon>Spiruromorpha</taxon>
        <taxon>Spiruroidea</taxon>
        <taxon>Gongylonematidae</taxon>
        <taxon>Gongylonema</taxon>
    </lineage>
</organism>
<dbReference type="EMBL" id="UYRT01035964">
    <property type="protein sequence ID" value="VDK81148.1"/>
    <property type="molecule type" value="Genomic_DNA"/>
</dbReference>
<dbReference type="WBParaSite" id="GPUH_0001005401-mRNA-1">
    <property type="protein sequence ID" value="GPUH_0001005401-mRNA-1"/>
    <property type="gene ID" value="GPUH_0001005401"/>
</dbReference>
<evidence type="ECO:0000313" key="2">
    <source>
        <dbReference type="Proteomes" id="UP000271098"/>
    </source>
</evidence>
<dbReference type="InterPro" id="IPR012388">
    <property type="entry name" value="CABLES1/2"/>
</dbReference>
<proteinExistence type="predicted"/>
<reference evidence="3" key="1">
    <citation type="submission" date="2016-06" db="UniProtKB">
        <authorList>
            <consortium name="WormBaseParasite"/>
        </authorList>
    </citation>
    <scope>IDENTIFICATION</scope>
</reference>
<evidence type="ECO:0000313" key="3">
    <source>
        <dbReference type="WBParaSite" id="GPUH_0001005401-mRNA-1"/>
    </source>
</evidence>
<gene>
    <name evidence="1" type="ORF">GPUH_LOCUS10040</name>
</gene>
<sequence length="71" mass="8449">MHYQPENEMKRLVNEAFRARFPQIHVTFSKINSIKRELHQIAVACKLDDCTTAHAYVFYEKVLLKVCLYTF</sequence>
<dbReference type="PANTHER" id="PTHR22896">
    <property type="entry name" value="CDK5 AND ABL1 ENZYME SUBSTRATE 1"/>
    <property type="match status" value="1"/>
</dbReference>
<accession>A0A183DMV1</accession>
<dbReference type="PANTHER" id="PTHR22896:SF0">
    <property type="entry name" value="CYCLIN N-TERMINAL DOMAIN-CONTAINING PROTEIN"/>
    <property type="match status" value="1"/>
</dbReference>
<name>A0A183DMV1_9BILA</name>
<evidence type="ECO:0000313" key="1">
    <source>
        <dbReference type="EMBL" id="VDK81148.1"/>
    </source>
</evidence>
<dbReference type="AlphaFoldDB" id="A0A183DMV1"/>
<reference evidence="1 2" key="2">
    <citation type="submission" date="2018-11" db="EMBL/GenBank/DDBJ databases">
        <authorList>
            <consortium name="Pathogen Informatics"/>
        </authorList>
    </citation>
    <scope>NUCLEOTIDE SEQUENCE [LARGE SCALE GENOMIC DNA]</scope>
</reference>
<dbReference type="GO" id="GO:0051726">
    <property type="term" value="P:regulation of cell cycle"/>
    <property type="evidence" value="ECO:0007669"/>
    <property type="project" value="InterPro"/>
</dbReference>
<dbReference type="Proteomes" id="UP000271098">
    <property type="component" value="Unassembled WGS sequence"/>
</dbReference>
<dbReference type="OrthoDB" id="5353095at2759"/>
<keyword evidence="2" id="KW-1185">Reference proteome</keyword>